<gene>
    <name evidence="1" type="ORF">KIM372_02140</name>
</gene>
<sequence length="91" mass="10400">MNTIREADLLAEFGLTSHELDEDAAAIEDESTDDKLVSPVYYDFHLKAANEENMVSVTLRMPEKLLEKTDQAAVRYHISRSEYVRLQLARA</sequence>
<evidence type="ECO:0000313" key="2">
    <source>
        <dbReference type="Proteomes" id="UP001321766"/>
    </source>
</evidence>
<keyword evidence="2" id="KW-1185">Reference proteome</keyword>
<organism evidence="1 2">
    <name type="scientific">Bombiscardovia nodaiensis</name>
    <dbReference type="NCBI Taxonomy" id="2932181"/>
    <lineage>
        <taxon>Bacteria</taxon>
        <taxon>Bacillati</taxon>
        <taxon>Actinomycetota</taxon>
        <taxon>Actinomycetes</taxon>
        <taxon>Bifidobacteriales</taxon>
        <taxon>Bifidobacteriaceae</taxon>
        <taxon>Bombiscardovia</taxon>
    </lineage>
</organism>
<reference evidence="1 2" key="1">
    <citation type="journal article" date="2023" name="Microbiol. Spectr.">
        <title>Symbiosis of Carpenter Bees with Uncharacterized Lactic Acid Bacteria Showing NAD Auxotrophy.</title>
        <authorList>
            <person name="Kawasaki S."/>
            <person name="Ozawa K."/>
            <person name="Mori T."/>
            <person name="Yamamoto A."/>
            <person name="Ito M."/>
            <person name="Ohkuma M."/>
            <person name="Sakamoto M."/>
            <person name="Matsutani M."/>
        </authorList>
    </citation>
    <scope>NUCLEOTIDE SEQUENCE [LARGE SCALE GENOMIC DNA]</scope>
    <source>
        <strain evidence="1 2">Kim37-2</strain>
    </source>
</reference>
<name>A0ABN6SB41_9BIFI</name>
<dbReference type="EMBL" id="AP026798">
    <property type="protein sequence ID" value="BDR52307.1"/>
    <property type="molecule type" value="Genomic_DNA"/>
</dbReference>
<proteinExistence type="predicted"/>
<dbReference type="Proteomes" id="UP001321766">
    <property type="component" value="Chromosome"/>
</dbReference>
<evidence type="ECO:0000313" key="1">
    <source>
        <dbReference type="EMBL" id="BDR52307.1"/>
    </source>
</evidence>
<protein>
    <recommendedName>
        <fullName evidence="3">CopG family transcriptional regulator</fullName>
    </recommendedName>
</protein>
<accession>A0ABN6SB41</accession>
<evidence type="ECO:0008006" key="3">
    <source>
        <dbReference type="Google" id="ProtNLM"/>
    </source>
</evidence>